<reference evidence="2 3" key="1">
    <citation type="submission" date="2018-02" db="EMBL/GenBank/DDBJ databases">
        <title>Subsurface microbial communities from deep shales in Ohio and West Virginia, USA.</title>
        <authorList>
            <person name="Wrighton K."/>
        </authorList>
    </citation>
    <scope>NUCLEOTIDE SEQUENCE [LARGE SCALE GENOMIC DNA]</scope>
    <source>
        <strain evidence="2 3">OWC-DMM</strain>
    </source>
</reference>
<dbReference type="SUPFAM" id="SSF49452">
    <property type="entry name" value="Starch-binding domain-like"/>
    <property type="match status" value="3"/>
</dbReference>
<dbReference type="Gene3D" id="2.130.10.10">
    <property type="entry name" value="YVTN repeat-like/Quinoprotein amine dehydrogenase"/>
    <property type="match status" value="1"/>
</dbReference>
<dbReference type="RefSeq" id="WP_104429188.1">
    <property type="nucleotide sequence ID" value="NZ_PTIZ01000006.1"/>
</dbReference>
<dbReference type="SUPFAM" id="SSF50998">
    <property type="entry name" value="Quinoprotein alcohol dehydrogenase-like"/>
    <property type="match status" value="1"/>
</dbReference>
<dbReference type="InterPro" id="IPR013784">
    <property type="entry name" value="Carb-bd-like_fold"/>
</dbReference>
<evidence type="ECO:0000256" key="1">
    <source>
        <dbReference type="ARBA" id="ARBA00022729"/>
    </source>
</evidence>
<protein>
    <submittedName>
        <fullName evidence="2">Uncharacterized protein</fullName>
    </submittedName>
</protein>
<name>A0A2S6HCV8_9GAMM</name>
<organism evidence="2 3">
    <name type="scientific">Methylobacter tundripaludum</name>
    <dbReference type="NCBI Taxonomy" id="173365"/>
    <lineage>
        <taxon>Bacteria</taxon>
        <taxon>Pseudomonadati</taxon>
        <taxon>Pseudomonadota</taxon>
        <taxon>Gammaproteobacteria</taxon>
        <taxon>Methylococcales</taxon>
        <taxon>Methylococcaceae</taxon>
        <taxon>Methylobacter</taxon>
    </lineage>
</organism>
<evidence type="ECO:0000313" key="2">
    <source>
        <dbReference type="EMBL" id="PPK75334.1"/>
    </source>
</evidence>
<dbReference type="PANTHER" id="PTHR23303:SF14">
    <property type="entry name" value="BOS COMPLEX SUBUNIT NOMO1-RELATED"/>
    <property type="match status" value="1"/>
</dbReference>
<dbReference type="Proteomes" id="UP000240010">
    <property type="component" value="Unassembled WGS sequence"/>
</dbReference>
<gene>
    <name evidence="2" type="ORF">B0F87_106182</name>
</gene>
<dbReference type="InterPro" id="IPR015943">
    <property type="entry name" value="WD40/YVTN_repeat-like_dom_sf"/>
</dbReference>
<proteinExistence type="predicted"/>
<dbReference type="EMBL" id="PTIZ01000006">
    <property type="protein sequence ID" value="PPK75334.1"/>
    <property type="molecule type" value="Genomic_DNA"/>
</dbReference>
<dbReference type="PANTHER" id="PTHR23303">
    <property type="entry name" value="CARBOXYPEPTIDASE REGULATORY REGION-CONTAINING"/>
    <property type="match status" value="1"/>
</dbReference>
<dbReference type="GO" id="GO:0030246">
    <property type="term" value="F:carbohydrate binding"/>
    <property type="evidence" value="ECO:0007669"/>
    <property type="project" value="InterPro"/>
</dbReference>
<sequence>MKTQAFRSPLAWSSIQPEINSWSILRRALQSLGILLVGIALAVLLSTIAHAQSPVLQRGYDAGVTGATLSEATLNTTNVSPGTFGLVFKLPVDDALFAQPLYVPNVVINQVTHNVLYVATMNDTLYAFDADTGGAPLWKVNLASLVGATSVPIGNFVFSGDRGIVGNLGVLSTPVIDLSTNTLYVVVCDLEGVTPSTPNGMMVYRLHAIDITTGAARPGSGVKISGSYGGVTFDAPYLLQRQSLVLVGNQVVFGFGAMQLEFANGYSGWMMAYDKNTLAQTGVFATVATGNGGGGVWQSGRPPVVDGSGFVYVFVGNGFGGGYDGLNNFSESVLKLDPTQGLKLIDWFTPSNWSALDSADLDLTGSGPILIPGTNLITGGGKAGDLYVLNTSNLGKYNASDSQIVQKLNFPSEIRGGPAYWQRSAANGGPLMYNWGVSDSLKAFTFNGTTFATTPTSQGPYTNQIYPGGILTLSANGETPGSGIVWATTAASGDAENNPPVPGVLYAFNAGNVSQELWNSTIDATRDGFGNFAKFVPPVVNNGKVYVATWSNQVAVYGLLSGTAPDFQISASPTALSVLPGQSASYTVNVAALNGFASVVSLGISGAPSGVTASLTPSSVTGSGTAALQITAATNAPLGNYTLTVTGTSGSVTHSANVSLSILSSTAPTVDTKAFANNTTASSTISTLGVSTSGANELLLAFITSDYLSGTNTTVTGMTGGGLTWSLVQRTNVQSGTSEIWRAFAPATLSNVTVTATLSNSVISSMYVASFSGVDTTGAGSGAIGATASANSSSGAPTASLVTTRANSLVLGVGNDYDNAISRTPGSGQTVVHQYLTPAGDTYWVQQLNAPVPSAGATATINDTAPTTDRYNLSLVEVRAPLGATYSISGTLTPSSLTAGSTVSLSGAASATVTADASGNFAFANLTNGSYVVTPSKSGVTFAPTSQSVTINGSNVTGVNFSATTSSSSSISGTLTPSSLTAGSTVSLSGAASATVTADASGNFAFANLANGSYVVTPSKSGVTFAPTSQSVTINGSNVTGVNFSATTSSSSSISGTLTPSSLTAGSTVSLSGAASATVTADASGNFAFANLANGSYVVTPSKSGVTFAPTSQSVTINGSNVTGVNFTATSSSSSGIAIDAIVSKDNATGSKTISSPTFSTAAGNELLLALIATDYLSGANTTVTAVSGGGLTWTLVARANAQSGTAEIWRAFAPAVLSNQTVTATLSQNVNASISVMSFKGIDTTGTNGANAIGATATANSKSGAPTASLTTTRSGSLVIGVGNDYDNPISRTIGSGQTLIHQYLSPLGDTYWMQRSSAITPAAGTTVTINDTSPTTDRYNLAIVEIRSP</sequence>
<dbReference type="InterPro" id="IPR051417">
    <property type="entry name" value="SDr/BOS_complex"/>
</dbReference>
<comment type="caution">
    <text evidence="2">The sequence shown here is derived from an EMBL/GenBank/DDBJ whole genome shotgun (WGS) entry which is preliminary data.</text>
</comment>
<dbReference type="Gene3D" id="2.60.40.1120">
    <property type="entry name" value="Carboxypeptidase-like, regulatory domain"/>
    <property type="match status" value="3"/>
</dbReference>
<keyword evidence="1" id="KW-0732">Signal</keyword>
<accession>A0A2S6HCV8</accession>
<evidence type="ECO:0000313" key="3">
    <source>
        <dbReference type="Proteomes" id="UP000240010"/>
    </source>
</evidence>
<dbReference type="InterPro" id="IPR011047">
    <property type="entry name" value="Quinoprotein_ADH-like_sf"/>
</dbReference>